<name>A0A5B7J8F2_PORTR</name>
<gene>
    <name evidence="2" type="ORF">E2C01_089294</name>
</gene>
<proteinExistence type="predicted"/>
<feature type="compositionally biased region" description="Low complexity" evidence="1">
    <location>
        <begin position="1"/>
        <end position="15"/>
    </location>
</feature>
<reference evidence="2 3" key="1">
    <citation type="submission" date="2019-05" db="EMBL/GenBank/DDBJ databases">
        <title>Another draft genome of Portunus trituberculatus and its Hox gene families provides insights of decapod evolution.</title>
        <authorList>
            <person name="Jeong J.-H."/>
            <person name="Song I."/>
            <person name="Kim S."/>
            <person name="Choi T."/>
            <person name="Kim D."/>
            <person name="Ryu S."/>
            <person name="Kim W."/>
        </authorList>
    </citation>
    <scope>NUCLEOTIDE SEQUENCE [LARGE SCALE GENOMIC DNA]</scope>
    <source>
        <tissue evidence="2">Muscle</tissue>
    </source>
</reference>
<dbReference type="EMBL" id="VSRR010097444">
    <property type="protein sequence ID" value="MPC94141.1"/>
    <property type="molecule type" value="Genomic_DNA"/>
</dbReference>
<evidence type="ECO:0000313" key="3">
    <source>
        <dbReference type="Proteomes" id="UP000324222"/>
    </source>
</evidence>
<sequence length="81" mass="9047">MLCHPPTTLLSTPRSPVQPSASPSCFNIQLQLLLFRSVSTSSHSPTCHSPYSTRPFFQSLRFTPFLSLLVPVFKKNPRTVS</sequence>
<feature type="region of interest" description="Disordered" evidence="1">
    <location>
        <begin position="1"/>
        <end position="20"/>
    </location>
</feature>
<dbReference type="Proteomes" id="UP000324222">
    <property type="component" value="Unassembled WGS sequence"/>
</dbReference>
<dbReference type="AlphaFoldDB" id="A0A5B7J8F2"/>
<comment type="caution">
    <text evidence="2">The sequence shown here is derived from an EMBL/GenBank/DDBJ whole genome shotgun (WGS) entry which is preliminary data.</text>
</comment>
<evidence type="ECO:0000313" key="2">
    <source>
        <dbReference type="EMBL" id="MPC94141.1"/>
    </source>
</evidence>
<evidence type="ECO:0000256" key="1">
    <source>
        <dbReference type="SAM" id="MobiDB-lite"/>
    </source>
</evidence>
<protein>
    <submittedName>
        <fullName evidence="2">Uncharacterized protein</fullName>
    </submittedName>
</protein>
<keyword evidence="3" id="KW-1185">Reference proteome</keyword>
<accession>A0A5B7J8F2</accession>
<organism evidence="2 3">
    <name type="scientific">Portunus trituberculatus</name>
    <name type="common">Swimming crab</name>
    <name type="synonym">Neptunus trituberculatus</name>
    <dbReference type="NCBI Taxonomy" id="210409"/>
    <lineage>
        <taxon>Eukaryota</taxon>
        <taxon>Metazoa</taxon>
        <taxon>Ecdysozoa</taxon>
        <taxon>Arthropoda</taxon>
        <taxon>Crustacea</taxon>
        <taxon>Multicrustacea</taxon>
        <taxon>Malacostraca</taxon>
        <taxon>Eumalacostraca</taxon>
        <taxon>Eucarida</taxon>
        <taxon>Decapoda</taxon>
        <taxon>Pleocyemata</taxon>
        <taxon>Brachyura</taxon>
        <taxon>Eubrachyura</taxon>
        <taxon>Portunoidea</taxon>
        <taxon>Portunidae</taxon>
        <taxon>Portuninae</taxon>
        <taxon>Portunus</taxon>
    </lineage>
</organism>